<keyword evidence="3" id="KW-0596">Phosphopantetheine</keyword>
<dbReference type="InterPro" id="IPR006162">
    <property type="entry name" value="Ppantetheine_attach_site"/>
</dbReference>
<dbReference type="SUPFAM" id="SSF47336">
    <property type="entry name" value="ACP-like"/>
    <property type="match status" value="1"/>
</dbReference>
<evidence type="ECO:0000313" key="7">
    <source>
        <dbReference type="Proteomes" id="UP000186868"/>
    </source>
</evidence>
<evidence type="ECO:0000256" key="4">
    <source>
        <dbReference type="ARBA" id="ARBA00022553"/>
    </source>
</evidence>
<accession>A0A1U7HBD9</accession>
<dbReference type="Gene3D" id="3.30.559.30">
    <property type="entry name" value="Nonribosomal peptide synthetase, condensation domain"/>
    <property type="match status" value="1"/>
</dbReference>
<dbReference type="Gene3D" id="3.30.300.30">
    <property type="match status" value="1"/>
</dbReference>
<dbReference type="FunFam" id="3.30.300.30:FF:000010">
    <property type="entry name" value="Enterobactin synthetase component F"/>
    <property type="match status" value="1"/>
</dbReference>
<dbReference type="Pfam" id="PF00550">
    <property type="entry name" value="PP-binding"/>
    <property type="match status" value="1"/>
</dbReference>
<evidence type="ECO:0000313" key="6">
    <source>
        <dbReference type="EMBL" id="OKH20889.1"/>
    </source>
</evidence>
<dbReference type="FunFam" id="2.30.38.10:FF:000001">
    <property type="entry name" value="Non-ribosomal peptide synthetase PvdI"/>
    <property type="match status" value="1"/>
</dbReference>
<dbReference type="FunFam" id="3.40.50.980:FF:000001">
    <property type="entry name" value="Non-ribosomal peptide synthetase"/>
    <property type="match status" value="1"/>
</dbReference>
<dbReference type="InterPro" id="IPR009081">
    <property type="entry name" value="PP-bd_ACP"/>
</dbReference>
<dbReference type="NCBIfam" id="TIGR01733">
    <property type="entry name" value="AA-adenyl-dom"/>
    <property type="match status" value="1"/>
</dbReference>
<dbReference type="GO" id="GO:0003824">
    <property type="term" value="F:catalytic activity"/>
    <property type="evidence" value="ECO:0007669"/>
    <property type="project" value="InterPro"/>
</dbReference>
<dbReference type="Gene3D" id="1.10.1200.10">
    <property type="entry name" value="ACP-like"/>
    <property type="match status" value="1"/>
</dbReference>
<dbReference type="CDD" id="cd05930">
    <property type="entry name" value="A_NRPS"/>
    <property type="match status" value="1"/>
</dbReference>
<dbReference type="Gene3D" id="3.40.50.980">
    <property type="match status" value="2"/>
</dbReference>
<evidence type="ECO:0000259" key="5">
    <source>
        <dbReference type="PROSITE" id="PS50075"/>
    </source>
</evidence>
<dbReference type="Pfam" id="PF00501">
    <property type="entry name" value="AMP-binding"/>
    <property type="match status" value="1"/>
</dbReference>
<comment type="similarity">
    <text evidence="2">Belongs to the ATP-dependent AMP-binding enzyme family.</text>
</comment>
<dbReference type="FunFam" id="3.40.50.12780:FF:000012">
    <property type="entry name" value="Non-ribosomal peptide synthetase"/>
    <property type="match status" value="1"/>
</dbReference>
<dbReference type="InterPro" id="IPR023213">
    <property type="entry name" value="CAT-like_dom_sf"/>
</dbReference>
<dbReference type="InterPro" id="IPR010071">
    <property type="entry name" value="AA_adenyl_dom"/>
</dbReference>
<dbReference type="SMART" id="SM00823">
    <property type="entry name" value="PKS_PP"/>
    <property type="match status" value="1"/>
</dbReference>
<dbReference type="OrthoDB" id="9778383at2"/>
<dbReference type="InterPro" id="IPR020845">
    <property type="entry name" value="AMP-binding_CS"/>
</dbReference>
<dbReference type="Gene3D" id="3.30.559.10">
    <property type="entry name" value="Chloramphenicol acetyltransferase-like domain"/>
    <property type="match status" value="1"/>
</dbReference>
<dbReference type="InterPro" id="IPR036736">
    <property type="entry name" value="ACP-like_sf"/>
</dbReference>
<dbReference type="Pfam" id="PF13193">
    <property type="entry name" value="AMP-binding_C"/>
    <property type="match status" value="1"/>
</dbReference>
<evidence type="ECO:0000256" key="1">
    <source>
        <dbReference type="ARBA" id="ARBA00001957"/>
    </source>
</evidence>
<dbReference type="AlphaFoldDB" id="A0A1U7HBD9"/>
<dbReference type="PROSITE" id="PS00012">
    <property type="entry name" value="PHOSPHOPANTETHEINE"/>
    <property type="match status" value="1"/>
</dbReference>
<dbReference type="GO" id="GO:0044550">
    <property type="term" value="P:secondary metabolite biosynthetic process"/>
    <property type="evidence" value="ECO:0007669"/>
    <property type="project" value="UniProtKB-ARBA"/>
</dbReference>
<dbReference type="InterPro" id="IPR000873">
    <property type="entry name" value="AMP-dep_synth/lig_dom"/>
</dbReference>
<comment type="caution">
    <text evidence="6">The sequence shown here is derived from an EMBL/GenBank/DDBJ whole genome shotgun (WGS) entry which is preliminary data.</text>
</comment>
<dbReference type="PANTHER" id="PTHR45527">
    <property type="entry name" value="NONRIBOSOMAL PEPTIDE SYNTHETASE"/>
    <property type="match status" value="1"/>
</dbReference>
<dbReference type="EMBL" id="MRCB01000025">
    <property type="protein sequence ID" value="OKH20889.1"/>
    <property type="molecule type" value="Genomic_DNA"/>
</dbReference>
<dbReference type="GO" id="GO:0043041">
    <property type="term" value="P:amino acid activation for nonribosomal peptide biosynthetic process"/>
    <property type="evidence" value="ECO:0007669"/>
    <property type="project" value="TreeGrafter"/>
</dbReference>
<dbReference type="Proteomes" id="UP000186868">
    <property type="component" value="Unassembled WGS sequence"/>
</dbReference>
<sequence length="1045" mass="118511">MLEQMQGFQLSPQQKRLWLIQQDSAVYRSQCAILIEGNLQVEILREALQKVSDRHEILRTNFHQSQGLKIPLQTIRDRAKVYFQESNFCEKDLFKYARQYYFNLEKDFLLKTILVTLSSEKSLLFLDMPALIADTITLSNLVGEIGHCYDSCLHEEELDGEPLQYADLAQWQNELLESKEAKEAHKYWNQLDFSQLKTSKLTSEIRINDRTNFNPDCLTLLFDTDPIGKIDAIAQQYQTSVSTFLLTCWQILLWRLTGQSDLIIGTNFDGRNYEELKEALGLFAKYLPLSCSLEANQKFSNVLVNINQVLDEISQYQESFIWEKVSELEDDFFPFCFEYEEAPSKYIATDIALSIARCYVCFDRFKIKLSCTRQLDNAIAVGFNYDTNRFVKEDIQRLAEQFETLLNSAIENPETTIDRLNLLSSKERSQLLIEFNNTKTANLPYQCIHHWFEEQCDRTPDNIAVICENQQLTYRELNNRANRVAHYLQKLGVGAEVLVGICLARSLEMVIGILGILKAGGAYVAIDPTYPQERKAFILEDTRMPLLLTQQSLAADIPTDTVKIICLDIDWDIIARQSTENLVSKTNEHNLAYVIYTSGSTGKPKGTLIPHRGLVNYLNWCTQAYAVAQGTGTLVHSSLAFDLTVTSLLSPLVVGNRVELLPENQGIDALWKKLRQKSNLSLIKITPAHLELLSQQLSPQEASDRTNAFIIGGENLTTEQIAFWQDFAPNTMLINEYGPTETVVGCCIYQVPTNYLQSGSIPIGGAIANTQLYVLDRHLQPVPIGVPGELYIGGAGVARGYLNRPELTAEKFIPNPFSNESGERLYKTGDLVVFRSDGNLEFLERIDNQVKIRGFRIELGEIETLLSQHPNVKDAVVIAREDTPGDRRLVAYIVLKQEFSDNLCHYLKQKLPDYMIPSDIVSLTAFPLTINGKIDRKALPEPASASSENYIAPRNSTEEKIAKIWAEILKRDRISIHDNFFDIGGHSLLVTQLISRLRDIFQIELSIQQIFETPTIADLALVITQQLAQQADEDILAQALAELES</sequence>
<dbReference type="PROSITE" id="PS50075">
    <property type="entry name" value="CARRIER"/>
    <property type="match status" value="1"/>
</dbReference>
<dbReference type="InterPro" id="IPR001242">
    <property type="entry name" value="Condensation_dom"/>
</dbReference>
<name>A0A1U7HBD9_9CYAN</name>
<dbReference type="PROSITE" id="PS00455">
    <property type="entry name" value="AMP_BINDING"/>
    <property type="match status" value="1"/>
</dbReference>
<dbReference type="RefSeq" id="WP_073600780.1">
    <property type="nucleotide sequence ID" value="NZ_MRCB01000025.1"/>
</dbReference>
<dbReference type="FunFam" id="1.10.1200.10:FF:000005">
    <property type="entry name" value="Nonribosomal peptide synthetase 1"/>
    <property type="match status" value="1"/>
</dbReference>
<feature type="domain" description="Carrier" evidence="5">
    <location>
        <begin position="952"/>
        <end position="1027"/>
    </location>
</feature>
<dbReference type="GO" id="GO:0008610">
    <property type="term" value="P:lipid biosynthetic process"/>
    <property type="evidence" value="ECO:0007669"/>
    <property type="project" value="UniProtKB-ARBA"/>
</dbReference>
<dbReference type="GO" id="GO:0005737">
    <property type="term" value="C:cytoplasm"/>
    <property type="evidence" value="ECO:0007669"/>
    <property type="project" value="TreeGrafter"/>
</dbReference>
<dbReference type="Pfam" id="PF00668">
    <property type="entry name" value="Condensation"/>
    <property type="match status" value="1"/>
</dbReference>
<proteinExistence type="inferred from homology"/>
<keyword evidence="4" id="KW-0597">Phosphoprotein</keyword>
<dbReference type="Gene3D" id="2.30.38.10">
    <property type="entry name" value="Luciferase, Domain 3"/>
    <property type="match status" value="1"/>
</dbReference>
<organism evidence="6 7">
    <name type="scientific">Hydrococcus rivularis NIES-593</name>
    <dbReference type="NCBI Taxonomy" id="1921803"/>
    <lineage>
        <taxon>Bacteria</taxon>
        <taxon>Bacillati</taxon>
        <taxon>Cyanobacteriota</taxon>
        <taxon>Cyanophyceae</taxon>
        <taxon>Pleurocapsales</taxon>
        <taxon>Hydrococcaceae</taxon>
        <taxon>Hydrococcus</taxon>
    </lineage>
</organism>
<evidence type="ECO:0000256" key="2">
    <source>
        <dbReference type="ARBA" id="ARBA00006432"/>
    </source>
</evidence>
<evidence type="ECO:0000256" key="3">
    <source>
        <dbReference type="ARBA" id="ARBA00022450"/>
    </source>
</evidence>
<dbReference type="STRING" id="1921803.NIES593_17325"/>
<protein>
    <submittedName>
        <fullName evidence="6">Non-ribosomal peptide synthetase</fullName>
    </submittedName>
</protein>
<dbReference type="SUPFAM" id="SSF52777">
    <property type="entry name" value="CoA-dependent acyltransferases"/>
    <property type="match status" value="2"/>
</dbReference>
<dbReference type="PANTHER" id="PTHR45527:SF1">
    <property type="entry name" value="FATTY ACID SYNTHASE"/>
    <property type="match status" value="1"/>
</dbReference>
<dbReference type="InterPro" id="IPR045851">
    <property type="entry name" value="AMP-bd_C_sf"/>
</dbReference>
<dbReference type="GO" id="GO:0031177">
    <property type="term" value="F:phosphopantetheine binding"/>
    <property type="evidence" value="ECO:0007669"/>
    <property type="project" value="InterPro"/>
</dbReference>
<dbReference type="InterPro" id="IPR025110">
    <property type="entry name" value="AMP-bd_C"/>
</dbReference>
<reference evidence="6 7" key="1">
    <citation type="submission" date="2016-11" db="EMBL/GenBank/DDBJ databases">
        <title>Draft Genome Sequences of Nine Cyanobacterial Strains from Diverse Habitats.</title>
        <authorList>
            <person name="Zhu T."/>
            <person name="Hou S."/>
            <person name="Lu X."/>
            <person name="Hess W.R."/>
        </authorList>
    </citation>
    <scope>NUCLEOTIDE SEQUENCE [LARGE SCALE GENOMIC DNA]</scope>
    <source>
        <strain evidence="6 7">NIES-593</strain>
    </source>
</reference>
<gene>
    <name evidence="6" type="ORF">NIES593_17325</name>
</gene>
<dbReference type="InterPro" id="IPR020806">
    <property type="entry name" value="PKS_PP-bd"/>
</dbReference>
<keyword evidence="7" id="KW-1185">Reference proteome</keyword>
<dbReference type="SUPFAM" id="SSF56801">
    <property type="entry name" value="Acetyl-CoA synthetase-like"/>
    <property type="match status" value="1"/>
</dbReference>
<comment type="cofactor">
    <cofactor evidence="1">
        <name>pantetheine 4'-phosphate</name>
        <dbReference type="ChEBI" id="CHEBI:47942"/>
    </cofactor>
</comment>